<gene>
    <name evidence="3" type="ORF">AMETH_2807</name>
</gene>
<dbReference type="PATRIC" id="fig|1068978.7.peg.2996"/>
<dbReference type="Pfam" id="PF19809">
    <property type="entry name" value="DUF6292"/>
    <property type="match status" value="1"/>
</dbReference>
<protein>
    <recommendedName>
        <fullName evidence="2">DUF6292 domain-containing protein</fullName>
    </recommendedName>
</protein>
<organism evidence="3 4">
    <name type="scientific">Amycolatopsis methanolica 239</name>
    <dbReference type="NCBI Taxonomy" id="1068978"/>
    <lineage>
        <taxon>Bacteria</taxon>
        <taxon>Bacillati</taxon>
        <taxon>Actinomycetota</taxon>
        <taxon>Actinomycetes</taxon>
        <taxon>Pseudonocardiales</taxon>
        <taxon>Pseudonocardiaceae</taxon>
        <taxon>Amycolatopsis</taxon>
        <taxon>Amycolatopsis methanolica group</taxon>
    </lineage>
</organism>
<dbReference type="KEGG" id="amq:AMETH_2807"/>
<dbReference type="Proteomes" id="UP000062973">
    <property type="component" value="Chromosome"/>
</dbReference>
<dbReference type="InterPro" id="IPR046259">
    <property type="entry name" value="DUF6292"/>
</dbReference>
<feature type="region of interest" description="Disordered" evidence="1">
    <location>
        <begin position="133"/>
        <end position="155"/>
    </location>
</feature>
<dbReference type="eggNOG" id="ENOG503408N">
    <property type="taxonomic scope" value="Bacteria"/>
</dbReference>
<dbReference type="HOGENOM" id="CLU_119545_1_0_11"/>
<reference evidence="3 4" key="1">
    <citation type="submission" date="2014-07" db="EMBL/GenBank/DDBJ databases">
        <title>Whole Genome Sequence of the Amycolatopsis methanolica 239.</title>
        <authorList>
            <person name="Tang B."/>
        </authorList>
    </citation>
    <scope>NUCLEOTIDE SEQUENCE [LARGE SCALE GENOMIC DNA]</scope>
    <source>
        <strain evidence="3 4">239</strain>
    </source>
</reference>
<sequence>MHLEYEHAAASGLRRYVNTTAEELGCSGEAYYAHLDPPPAYAYLALDDRLRDHPAQDTALVWNEHDGWAVAIETTAGHELSVVRYYGTELLPPPPEVARFVAEVFEGRAPDAAPVGNTDGAAVRKHLATYAIPYQERPAQRPGRPVERSRRGPAR</sequence>
<evidence type="ECO:0000256" key="1">
    <source>
        <dbReference type="SAM" id="MobiDB-lite"/>
    </source>
</evidence>
<feature type="compositionally biased region" description="Basic and acidic residues" evidence="1">
    <location>
        <begin position="144"/>
        <end position="155"/>
    </location>
</feature>
<dbReference type="EMBL" id="CP009110">
    <property type="protein sequence ID" value="AIJ22899.1"/>
    <property type="molecule type" value="Genomic_DNA"/>
</dbReference>
<dbReference type="STRING" id="1068978.AMETH_2807"/>
<proteinExistence type="predicted"/>
<keyword evidence="4" id="KW-1185">Reference proteome</keyword>
<dbReference type="AlphaFoldDB" id="A0A076MQD1"/>
<evidence type="ECO:0000313" key="3">
    <source>
        <dbReference type="EMBL" id="AIJ22899.1"/>
    </source>
</evidence>
<evidence type="ECO:0000313" key="4">
    <source>
        <dbReference type="Proteomes" id="UP000062973"/>
    </source>
</evidence>
<dbReference type="RefSeq" id="WP_017987893.1">
    <property type="nucleotide sequence ID" value="NZ_AQUL01000002.1"/>
</dbReference>
<name>A0A076MQD1_AMYME</name>
<evidence type="ECO:0000259" key="2">
    <source>
        <dbReference type="Pfam" id="PF19809"/>
    </source>
</evidence>
<accession>A0A076MQD1</accession>
<dbReference type="OrthoDB" id="4190452at2"/>
<feature type="domain" description="DUF6292" evidence="2">
    <location>
        <begin position="16"/>
        <end position="103"/>
    </location>
</feature>